<name>A0A7C5IZH5_9GAMM</name>
<gene>
    <name evidence="1" type="ORF">ENJ98_05210</name>
</gene>
<comment type="caution">
    <text evidence="1">The sequence shown here is derived from an EMBL/GenBank/DDBJ whole genome shotgun (WGS) entry which is preliminary data.</text>
</comment>
<reference evidence="1" key="1">
    <citation type="journal article" date="2020" name="mSystems">
        <title>Genome- and Community-Level Interaction Insights into Carbon Utilization and Element Cycling Functions of Hydrothermarchaeota in Hydrothermal Sediment.</title>
        <authorList>
            <person name="Zhou Z."/>
            <person name="Liu Y."/>
            <person name="Xu W."/>
            <person name="Pan J."/>
            <person name="Luo Z.H."/>
            <person name="Li M."/>
        </authorList>
    </citation>
    <scope>NUCLEOTIDE SEQUENCE [LARGE SCALE GENOMIC DNA]</scope>
    <source>
        <strain evidence="1">HyVt-535</strain>
    </source>
</reference>
<dbReference type="AlphaFoldDB" id="A0A7C5IZH5"/>
<proteinExistence type="predicted"/>
<dbReference type="Proteomes" id="UP000886100">
    <property type="component" value="Unassembled WGS sequence"/>
</dbReference>
<protein>
    <submittedName>
        <fullName evidence="1">Uncharacterized protein</fullName>
    </submittedName>
</protein>
<dbReference type="EMBL" id="DROM01000314">
    <property type="protein sequence ID" value="HHH13615.1"/>
    <property type="molecule type" value="Genomic_DNA"/>
</dbReference>
<sequence length="117" mass="13315">MDLAIALEEESLCKAEQALASIGLAPRLPFSAKELARKREQWMRERNLLAWSFVNPDNPLEMVDLVLTHDAREMGIVEKRMGELSLSVASLETLIEMKRASGRPQDLEDVRVLEKLR</sequence>
<organism evidence="1">
    <name type="scientific">Thiolapillus brandeum</name>
    <dbReference type="NCBI Taxonomy" id="1076588"/>
    <lineage>
        <taxon>Bacteria</taxon>
        <taxon>Pseudomonadati</taxon>
        <taxon>Pseudomonadota</taxon>
        <taxon>Gammaproteobacteria</taxon>
        <taxon>Chromatiales</taxon>
        <taxon>Sedimenticolaceae</taxon>
        <taxon>Thiolapillus</taxon>
    </lineage>
</organism>
<evidence type="ECO:0000313" key="1">
    <source>
        <dbReference type="EMBL" id="HHH13615.1"/>
    </source>
</evidence>
<accession>A0A7C5IZH5</accession>